<dbReference type="Pfam" id="PF13649">
    <property type="entry name" value="Methyltransf_25"/>
    <property type="match status" value="1"/>
</dbReference>
<dbReference type="Gene3D" id="3.40.50.150">
    <property type="entry name" value="Vaccinia Virus protein VP39"/>
    <property type="match status" value="1"/>
</dbReference>
<evidence type="ECO:0000256" key="1">
    <source>
        <dbReference type="ARBA" id="ARBA00022679"/>
    </source>
</evidence>
<reference evidence="3 4" key="2">
    <citation type="journal article" date="2014" name="PLoS ONE">
        <title>Evolution of mitochondria reconstructed from the energy metabolism of living bacteria.</title>
        <authorList>
            <person name="Degli Esposti M."/>
            <person name="Chouaia B."/>
            <person name="Comandatore F."/>
            <person name="Crotti E."/>
            <person name="Sassera D."/>
            <person name="Lievens P.M."/>
            <person name="Daffonchio D."/>
            <person name="Bandi C."/>
        </authorList>
    </citation>
    <scope>NUCLEOTIDE SEQUENCE [LARGE SCALE GENOMIC DNA]</scope>
    <source>
        <strain evidence="3 4">SF2.1</strain>
    </source>
</reference>
<dbReference type="Proteomes" id="UP000027583">
    <property type="component" value="Unassembled WGS sequence"/>
</dbReference>
<dbReference type="CDD" id="cd02440">
    <property type="entry name" value="AdoMet_MTases"/>
    <property type="match status" value="1"/>
</dbReference>
<dbReference type="InterPro" id="IPR029063">
    <property type="entry name" value="SAM-dependent_MTases_sf"/>
</dbReference>
<dbReference type="InterPro" id="IPR041698">
    <property type="entry name" value="Methyltransf_25"/>
</dbReference>
<dbReference type="AlphaFoldDB" id="A0A060QFH9"/>
<sequence>MCSDEDWLKLLVASIHMPEIDHVRMPAFPAEALQREIHGHSGEVSLHEAYMFFREIKAFGHFTDRPLSAGMKVLDFGCGWGRILRLFMKDIRPENLYGIDSTTRFLMEARRCNPALNFMSCGMAPPVPFIDGYFDLIVSFSVFSHLDEYLAGQWIAEFHRLLAPGGLAIITTQSRRFIDFCAEQRLKRASGIRLEHGWHEACADSFTDEARAHARYDAGRFLHASPVRRPHPAAHYGEAIIPRAYIIQKWGHLFRIIEFLDDPARVPQVFIVLQKNRAP</sequence>
<dbReference type="PANTHER" id="PTHR43861">
    <property type="entry name" value="TRANS-ACONITATE 2-METHYLTRANSFERASE-RELATED"/>
    <property type="match status" value="1"/>
</dbReference>
<dbReference type="EMBL" id="CBLX010000013">
    <property type="protein sequence ID" value="CDG39889.1"/>
    <property type="molecule type" value="Genomic_DNA"/>
</dbReference>
<reference evidence="3 4" key="1">
    <citation type="journal article" date="2014" name="Genome Biol. Evol.">
        <title>Acetic acid bacteria genomes reveal functional traits for adaptation to life in insect guts.</title>
        <authorList>
            <person name="Chouaia B."/>
            <person name="Gaiarsa S."/>
            <person name="Crotti E."/>
            <person name="Comandatore F."/>
            <person name="Degli Esposti M."/>
            <person name="Ricci I."/>
            <person name="Alma A."/>
            <person name="Favia G."/>
            <person name="Bandi C."/>
            <person name="Daffonchio D."/>
        </authorList>
    </citation>
    <scope>NUCLEOTIDE SEQUENCE [LARGE SCALE GENOMIC DNA]</scope>
    <source>
        <strain evidence="3 4">SF2.1</strain>
    </source>
</reference>
<proteinExistence type="predicted"/>
<dbReference type="GO" id="GO:0016740">
    <property type="term" value="F:transferase activity"/>
    <property type="evidence" value="ECO:0007669"/>
    <property type="project" value="UniProtKB-KW"/>
</dbReference>
<keyword evidence="1" id="KW-0808">Transferase</keyword>
<evidence type="ECO:0000313" key="3">
    <source>
        <dbReference type="EMBL" id="CDG39889.1"/>
    </source>
</evidence>
<feature type="domain" description="Methyltransferase" evidence="2">
    <location>
        <begin position="73"/>
        <end position="166"/>
    </location>
</feature>
<organism evidence="3 4">
    <name type="scientific">Asaia bogorensis</name>
    <dbReference type="NCBI Taxonomy" id="91915"/>
    <lineage>
        <taxon>Bacteria</taxon>
        <taxon>Pseudomonadati</taxon>
        <taxon>Pseudomonadota</taxon>
        <taxon>Alphaproteobacteria</taxon>
        <taxon>Acetobacterales</taxon>
        <taxon>Acetobacteraceae</taxon>
        <taxon>Asaia</taxon>
    </lineage>
</organism>
<gene>
    <name evidence="3" type="ORF">ASAP_1844</name>
</gene>
<dbReference type="eggNOG" id="COG2226">
    <property type="taxonomic scope" value="Bacteria"/>
</dbReference>
<dbReference type="SUPFAM" id="SSF53335">
    <property type="entry name" value="S-adenosyl-L-methionine-dependent methyltransferases"/>
    <property type="match status" value="1"/>
</dbReference>
<evidence type="ECO:0000313" key="4">
    <source>
        <dbReference type="Proteomes" id="UP000027583"/>
    </source>
</evidence>
<evidence type="ECO:0000259" key="2">
    <source>
        <dbReference type="Pfam" id="PF13649"/>
    </source>
</evidence>
<comment type="caution">
    <text evidence="3">The sequence shown here is derived from an EMBL/GenBank/DDBJ whole genome shotgun (WGS) entry which is preliminary data.</text>
</comment>
<accession>A0A060QFH9</accession>
<protein>
    <recommendedName>
        <fullName evidence="2">Methyltransferase domain-containing protein</fullName>
    </recommendedName>
</protein>
<name>A0A060QFH9_9PROT</name>